<evidence type="ECO:0000313" key="1">
    <source>
        <dbReference type="EMBL" id="UNP28340.1"/>
    </source>
</evidence>
<protein>
    <recommendedName>
        <fullName evidence="3">LicD family protein</fullName>
    </recommendedName>
</protein>
<dbReference type="Proteomes" id="UP000829194">
    <property type="component" value="Chromosome"/>
</dbReference>
<dbReference type="EMBL" id="CP093547">
    <property type="protein sequence ID" value="UNP28340.1"/>
    <property type="molecule type" value="Genomic_DNA"/>
</dbReference>
<sequence>MNLADFFHEVPALFHRFAMSLSPKEVPFAGRLVVGGDATGYLEQIDALIRDFGLAEFVEVAFFRSVIGGLMRDERLNLSEKLGEACALGMDNKQVRAVLSHINEFYVLGAGVEITSHGLVRSFRFWSRMEKVEYLKNAAAVLELLRDRYGNACLAYGATLSCVRSDDLSPHDDDLDVLVGLNMERYPTFGAGVADVGDFLVAHGYEVIGRWPAFLKVGKPDMSADIDVFIGLNEGGMLAAIPGPRSAIAWESVFPSSERALFGVALALPAQPEIYLGHVYGPSWRTPQAGWQHQWNYSQYADIT</sequence>
<organism evidence="1 2">
    <name type="scientific">Lysobacter gummosus</name>
    <dbReference type="NCBI Taxonomy" id="262324"/>
    <lineage>
        <taxon>Bacteria</taxon>
        <taxon>Pseudomonadati</taxon>
        <taxon>Pseudomonadota</taxon>
        <taxon>Gammaproteobacteria</taxon>
        <taxon>Lysobacterales</taxon>
        <taxon>Lysobacteraceae</taxon>
        <taxon>Lysobacter</taxon>
    </lineage>
</organism>
<gene>
    <name evidence="1" type="ORF">MOV92_17830</name>
</gene>
<proteinExistence type="predicted"/>
<evidence type="ECO:0008006" key="3">
    <source>
        <dbReference type="Google" id="ProtNLM"/>
    </source>
</evidence>
<reference evidence="1 2" key="1">
    <citation type="submission" date="2022-03" db="EMBL/GenBank/DDBJ databases">
        <title>Complete genome sequence of Lysobacter capsici VKM B-2533 and Lysobacter gummosus 10.1.1, promising sources of lytic agents.</title>
        <authorList>
            <person name="Tarlachkov S.V."/>
            <person name="Kudryakova I.V."/>
            <person name="Afoshin A.S."/>
            <person name="Leontyevskaya E.A."/>
            <person name="Leontyevskaya N.V."/>
        </authorList>
    </citation>
    <scope>NUCLEOTIDE SEQUENCE [LARGE SCALE GENOMIC DNA]</scope>
    <source>
        <strain evidence="1 2">10.1.1</strain>
    </source>
</reference>
<accession>A0ABY3XCQ4</accession>
<evidence type="ECO:0000313" key="2">
    <source>
        <dbReference type="Proteomes" id="UP000829194"/>
    </source>
</evidence>
<name>A0ABY3XCQ4_9GAMM</name>
<keyword evidence="2" id="KW-1185">Reference proteome</keyword>
<dbReference type="RefSeq" id="WP_148648984.1">
    <property type="nucleotide sequence ID" value="NZ_CP011131.1"/>
</dbReference>